<proteinExistence type="predicted"/>
<protein>
    <recommendedName>
        <fullName evidence="3">YdhG-like domain-containing protein</fullName>
    </recommendedName>
</protein>
<sequence length="140" mass="16017">MDIRKEIIGYLESLPQQKRKEIETLDNYIRELLPDCELWFLDGKDSDGKTVSNPSIGYGTQTLRYQKGKSKKFYQIGISANARGISIYIMGLKDRTYLSKKYSQDLPKASITGYCIKFKTLMDIDIVALKRALVDGINCF</sequence>
<evidence type="ECO:0000313" key="1">
    <source>
        <dbReference type="EMBL" id="TDO20914.1"/>
    </source>
</evidence>
<comment type="caution">
    <text evidence="1">The sequence shown here is derived from an EMBL/GenBank/DDBJ whole genome shotgun (WGS) entry which is preliminary data.</text>
</comment>
<keyword evidence="2" id="KW-1185">Reference proteome</keyword>
<name>A0A4R6IFT7_9SPHI</name>
<dbReference type="AlphaFoldDB" id="A0A4R6IFT7"/>
<dbReference type="Proteomes" id="UP000295499">
    <property type="component" value="Unassembled WGS sequence"/>
</dbReference>
<gene>
    <name evidence="1" type="ORF">CLV32_3550</name>
</gene>
<dbReference type="EMBL" id="SNWM01000004">
    <property type="protein sequence ID" value="TDO20914.1"/>
    <property type="molecule type" value="Genomic_DNA"/>
</dbReference>
<evidence type="ECO:0000313" key="2">
    <source>
        <dbReference type="Proteomes" id="UP000295499"/>
    </source>
</evidence>
<reference evidence="1 2" key="1">
    <citation type="submission" date="2019-03" db="EMBL/GenBank/DDBJ databases">
        <title>Genomic Encyclopedia of Archaeal and Bacterial Type Strains, Phase II (KMG-II): from individual species to whole genera.</title>
        <authorList>
            <person name="Goeker M."/>
        </authorList>
    </citation>
    <scope>NUCLEOTIDE SEQUENCE [LARGE SCALE GENOMIC DNA]</scope>
    <source>
        <strain evidence="1 2">DSM 19034</strain>
    </source>
</reference>
<dbReference type="RefSeq" id="WP_133557802.1">
    <property type="nucleotide sequence ID" value="NZ_SNWM01000004.1"/>
</dbReference>
<dbReference type="OrthoDB" id="2604576at2"/>
<organism evidence="1 2">
    <name type="scientific">Pedobacter duraquae</name>
    <dbReference type="NCBI Taxonomy" id="425511"/>
    <lineage>
        <taxon>Bacteria</taxon>
        <taxon>Pseudomonadati</taxon>
        <taxon>Bacteroidota</taxon>
        <taxon>Sphingobacteriia</taxon>
        <taxon>Sphingobacteriales</taxon>
        <taxon>Sphingobacteriaceae</taxon>
        <taxon>Pedobacter</taxon>
    </lineage>
</organism>
<evidence type="ECO:0008006" key="3">
    <source>
        <dbReference type="Google" id="ProtNLM"/>
    </source>
</evidence>
<accession>A0A4R6IFT7</accession>